<accession>A0ACC1R510</accession>
<keyword evidence="2" id="KW-1185">Reference proteome</keyword>
<dbReference type="Proteomes" id="UP001148737">
    <property type="component" value="Unassembled WGS sequence"/>
</dbReference>
<organism evidence="1 2">
    <name type="scientific">Lecanicillium saksenae</name>
    <dbReference type="NCBI Taxonomy" id="468837"/>
    <lineage>
        <taxon>Eukaryota</taxon>
        <taxon>Fungi</taxon>
        <taxon>Dikarya</taxon>
        <taxon>Ascomycota</taxon>
        <taxon>Pezizomycotina</taxon>
        <taxon>Sordariomycetes</taxon>
        <taxon>Hypocreomycetidae</taxon>
        <taxon>Hypocreales</taxon>
        <taxon>Cordycipitaceae</taxon>
        <taxon>Lecanicillium</taxon>
    </lineage>
</organism>
<sequence>MESQGPHGMQNLPVAKQLRGLSSSSHANPPFKKVISEERMAPLRQAAPPDWALMEAVRYYYEFLTPAWPTDIVAKEPATFHKLGTMTPFFIGRMIEYRFLTACKQKDKLMRPDIDPSSAVLWQKLLEFVLFQIRTLNSKFSGARPKTANAILYGFFTLIISVNSLDMSISRAHLKGAFAYINYMGGFDVVSKFPYREYSFCWLVRLVIVSNTTCPAGHQELSCENYPEDGLKKVLAWDLNPSLPVPLELMMALVRINRLRYQVATGQALDQPLIDSVREIFANINHCNLEIFSAIGNIVTTELSYPIAKIFQCAVQLFGILTLPRHAVLLFFSAALEDKDPDAYTELRNSHRRRLIGLSRQILPALRYTPAIYWPMVVAGVAAATEEAGEQDQKYIAKLLYEAWKNHLTPLQKLRMLEKLQCFWQSGETDWDACFRDPILCW</sequence>
<evidence type="ECO:0000313" key="1">
    <source>
        <dbReference type="EMBL" id="KAJ3498628.1"/>
    </source>
</evidence>
<gene>
    <name evidence="1" type="ORF">NLG97_g973</name>
</gene>
<protein>
    <submittedName>
        <fullName evidence="1">Uncharacterized protein</fullName>
    </submittedName>
</protein>
<name>A0ACC1R510_9HYPO</name>
<reference evidence="1" key="1">
    <citation type="submission" date="2022-07" db="EMBL/GenBank/DDBJ databases">
        <title>Genome Sequence of Lecanicillium saksenae.</title>
        <authorList>
            <person name="Buettner E."/>
        </authorList>
    </citation>
    <scope>NUCLEOTIDE SEQUENCE</scope>
    <source>
        <strain evidence="1">VT-O1</strain>
    </source>
</reference>
<comment type="caution">
    <text evidence="1">The sequence shown here is derived from an EMBL/GenBank/DDBJ whole genome shotgun (WGS) entry which is preliminary data.</text>
</comment>
<proteinExistence type="predicted"/>
<dbReference type="EMBL" id="JANAKD010000041">
    <property type="protein sequence ID" value="KAJ3498628.1"/>
    <property type="molecule type" value="Genomic_DNA"/>
</dbReference>
<evidence type="ECO:0000313" key="2">
    <source>
        <dbReference type="Proteomes" id="UP001148737"/>
    </source>
</evidence>